<dbReference type="CDD" id="cd00275">
    <property type="entry name" value="C2_PLC_like"/>
    <property type="match status" value="1"/>
</dbReference>
<evidence type="ECO:0000256" key="14">
    <source>
        <dbReference type="SAM" id="MobiDB-lite"/>
    </source>
</evidence>
<dbReference type="InterPro" id="IPR011992">
    <property type="entry name" value="EF-hand-dom_pair"/>
</dbReference>
<feature type="compositionally biased region" description="Polar residues" evidence="14">
    <location>
        <begin position="480"/>
        <end position="495"/>
    </location>
</feature>
<dbReference type="GO" id="GO:0051209">
    <property type="term" value="P:release of sequestered calcium ion into cytosol"/>
    <property type="evidence" value="ECO:0007669"/>
    <property type="project" value="TreeGrafter"/>
</dbReference>
<name>A0A6P8H9J7_ACTTE</name>
<dbReference type="Pfam" id="PF00388">
    <property type="entry name" value="PI-PLC-X"/>
    <property type="match status" value="1"/>
</dbReference>
<dbReference type="PROSITE" id="PS50008">
    <property type="entry name" value="PIPLC_Y_DOMAIN"/>
    <property type="match status" value="1"/>
</dbReference>
<gene>
    <name evidence="18" type="primary">LOC116289094</name>
</gene>
<accession>A0A6P8H9J7</accession>
<dbReference type="InterPro" id="IPR000909">
    <property type="entry name" value="PLipase_C_PInositol-sp_X_dom"/>
</dbReference>
<dbReference type="GO" id="GO:0046488">
    <property type="term" value="P:phosphatidylinositol metabolic process"/>
    <property type="evidence" value="ECO:0007669"/>
    <property type="project" value="TreeGrafter"/>
</dbReference>
<dbReference type="Gene3D" id="3.20.20.190">
    <property type="entry name" value="Phosphatidylinositol (PI) phosphodiesterase"/>
    <property type="match status" value="1"/>
</dbReference>
<feature type="region of interest" description="Disordered" evidence="14">
    <location>
        <begin position="908"/>
        <end position="936"/>
    </location>
</feature>
<evidence type="ECO:0000256" key="13">
    <source>
        <dbReference type="SAM" id="Coils"/>
    </source>
</evidence>
<dbReference type="Pfam" id="PF08703">
    <property type="entry name" value="PLC-beta_C"/>
    <property type="match status" value="1"/>
</dbReference>
<dbReference type="InterPro" id="IPR000008">
    <property type="entry name" value="C2_dom"/>
</dbReference>
<comment type="cofactor">
    <cofactor evidence="11">
        <name>Ca(2+)</name>
        <dbReference type="ChEBI" id="CHEBI:29108"/>
    </cofactor>
    <text evidence="11">Binds 1 Ca(2+) ion per subunit.</text>
</comment>
<dbReference type="InterPro" id="IPR001711">
    <property type="entry name" value="PLipase_C_Pinositol-sp_Y"/>
</dbReference>
<dbReference type="SUPFAM" id="SSF49562">
    <property type="entry name" value="C2 domain (Calcium/lipid-binding domain, CaLB)"/>
    <property type="match status" value="1"/>
</dbReference>
<dbReference type="FunFam" id="3.20.20.190:FF:000039">
    <property type="entry name" value="Phosphoinositide phospholipase C"/>
    <property type="match status" value="1"/>
</dbReference>
<dbReference type="AlphaFoldDB" id="A0A6P8H9J7"/>
<sequence length="1267" mass="146113">MAGGEVYFEKLRPPEVAECLTRGSTFIKWDDDSTTGQKCVVKVDQAGHLIYWKAEDKETDFLELTFIRDIRTGRSARMPKDPKLRDSVRTGGTDEELLNKTVTIVHGTNMVDVIFINLVSGSANIATQWTEALNKLIHNILAINVCPSTYLQKHYTKLCVTVSPDGKVLVKNIIKYITSSSKEDRKRVQEALQSVGLPHGKNDLISLDEFTFEIFLKFYNRLCNRQDIDKIFSEIAKKKPYLTTEQVVDFINNNQRDPRLNEILFPYCDPEKAQEIINKYEPNKDFVKKGHFSVRGLTRYLMSYDNTIINPDRLSIHQDMTQNLAHYFINSSHNTYLTGHQLTGKSSVEIYRQVLLIGCRCIELDCWDGRTEEQEPVITHGMTFCTEIAFKDVIEAIAECAFKTTDYPVILSFENHCTPKQQSKMAAYCVNIFGDMLLDKPLEEYPLEDGKPLPSLKSLLRKIIIKNKKRTSKREEGNENDTSAQTTITDNTTENGENKPEMNGEVVENNDNSKDRDQVEEEAAPDTALSELVNYIQPVHFKSFENSAKKNRSFEMSSFVETVATGQLKEKPVEFVNYNKRQLSRIYPKGTRVGSENFMPQIFWNAGCQLVALNFQTLDLPMMLNLGIFEYNGRCGYLLKPSFMRRPDRTFDPFAESTVDGIIAGAVTVKVISGQMLTDKKVGTYVEVDMYGLPADTVRKKYRTKVVPNNGINPVYDEEPFEFKKVVLPSLAVLRIAVYEESGKLIGQRVLPVDGLHPGYRHIKLRNECNQPLCLPTIFVNIVTKDYVPSGFEDFAAALCDPIAYQSQEEKRQQQLAALLDEEEEVDGDEVFEERPPEETTKGTSTPKNQNQQPEEKSKFKSMSFKRSEPRDSLSATEAILGQRRGSSISQFVHRESLRDTFGAGMKPQLQHQVSSPYPVSGRAQSLQTPPPSETTALCKRTFSAKRREGKTTSLIITSEPVYHWSRSSTLVPKRRPKTEEDMSWNHIYVKVEAMTIEQLKEQKNYVKLLQKNKKEHDILVKKHEKEKDKLQKGHFLEQDKMFKDLEKEKSSLKRRIEKELRKAEKKGSYEETYKRGMDEINSLSKAHDSKVDGLKRVHRDHMIELLQRQLAEQLEFSKKQIDPQYEELDRVLQQSHEDQLKLLDDVHARQMNDLKKDQDKMNREELKFLSRHVKEKDELQRRKREQNKKHIEQSVKERHKMKDFHEKEKEELIVEQQKISEQMKSDKDKTVKELQALYDKKYQSIPSCNLESIHANLFAEDKITSL</sequence>
<dbReference type="FunCoup" id="A0A6P8H9J7">
    <property type="interactions" value="2807"/>
</dbReference>
<dbReference type="SUPFAM" id="SSF47473">
    <property type="entry name" value="EF-hand"/>
    <property type="match status" value="1"/>
</dbReference>
<dbReference type="InterPro" id="IPR014815">
    <property type="entry name" value="PLC-beta_C"/>
</dbReference>
<feature type="domain" description="PI-PLC Y-box" evidence="16">
    <location>
        <begin position="529"/>
        <end position="645"/>
    </location>
</feature>
<keyword evidence="2" id="KW-0963">Cytoplasm</keyword>
<dbReference type="PANTHER" id="PTHR10336:SF149">
    <property type="entry name" value="1-PHOSPHATIDYLINOSITOL 4,5-BISPHOSPHATE PHOSPHODIESTERASE CLASSES I AND II"/>
    <property type="match status" value="1"/>
</dbReference>
<dbReference type="PROSITE" id="PS50007">
    <property type="entry name" value="PIPLC_X_DOMAIN"/>
    <property type="match status" value="1"/>
</dbReference>
<proteinExistence type="predicted"/>
<reference evidence="18" key="1">
    <citation type="submission" date="2025-08" db="UniProtKB">
        <authorList>
            <consortium name="RefSeq"/>
        </authorList>
    </citation>
    <scope>IDENTIFICATION</scope>
    <source>
        <tissue evidence="18">Tentacle</tissue>
    </source>
</reference>
<dbReference type="GO" id="GO:0048015">
    <property type="term" value="P:phosphatidylinositol-mediated signaling"/>
    <property type="evidence" value="ECO:0007669"/>
    <property type="project" value="TreeGrafter"/>
</dbReference>
<dbReference type="InterPro" id="IPR035892">
    <property type="entry name" value="C2_domain_sf"/>
</dbReference>
<dbReference type="GO" id="GO:0005737">
    <property type="term" value="C:cytoplasm"/>
    <property type="evidence" value="ECO:0007669"/>
    <property type="project" value="UniProtKB-SubCell"/>
</dbReference>
<dbReference type="SUPFAM" id="SSF50729">
    <property type="entry name" value="PH domain-like"/>
    <property type="match status" value="1"/>
</dbReference>
<dbReference type="InterPro" id="IPR017946">
    <property type="entry name" value="PLC-like_Pdiesterase_TIM-brl"/>
</dbReference>
<feature type="binding site" evidence="11">
    <location>
        <position position="334"/>
    </location>
    <ligand>
        <name>Ca(2+)</name>
        <dbReference type="ChEBI" id="CHEBI:29108"/>
    </ligand>
</feature>
<evidence type="ECO:0000256" key="1">
    <source>
        <dbReference type="ARBA" id="ARBA00004496"/>
    </source>
</evidence>
<dbReference type="Gene3D" id="2.60.40.150">
    <property type="entry name" value="C2 domain"/>
    <property type="match status" value="1"/>
</dbReference>
<dbReference type="Gene3D" id="2.30.29.240">
    <property type="match status" value="1"/>
</dbReference>
<dbReference type="GO" id="GO:0016042">
    <property type="term" value="P:lipid catabolic process"/>
    <property type="evidence" value="ECO:0007669"/>
    <property type="project" value="UniProtKB-KW"/>
</dbReference>
<keyword evidence="8 9" id="KW-0807">Transducer</keyword>
<keyword evidence="13" id="KW-0175">Coiled coil</keyword>
<dbReference type="FunFam" id="1.10.238.10:FF:000005">
    <property type="entry name" value="Phosphoinositide phospholipase C"/>
    <property type="match status" value="1"/>
</dbReference>
<keyword evidence="6 9" id="KW-0442">Lipid degradation</keyword>
<dbReference type="SUPFAM" id="SSF69989">
    <property type="entry name" value="C-terminal domain of PLC-beta"/>
    <property type="match status" value="1"/>
</dbReference>
<feature type="binding site" evidence="11">
    <location>
        <position position="363"/>
    </location>
    <ligand>
        <name>Ca(2+)</name>
        <dbReference type="ChEBI" id="CHEBI:29108"/>
    </ligand>
</feature>
<dbReference type="Pfam" id="PF17787">
    <property type="entry name" value="PH_14"/>
    <property type="match status" value="1"/>
</dbReference>
<protein>
    <recommendedName>
        <fullName evidence="9">1-phosphatidylinositol 4,5-bisphosphate phosphodiesterase</fullName>
        <ecNumber evidence="9">3.1.4.11</ecNumber>
    </recommendedName>
</protein>
<evidence type="ECO:0000256" key="6">
    <source>
        <dbReference type="ARBA" id="ARBA00022963"/>
    </source>
</evidence>
<feature type="active site" evidence="10">
    <location>
        <position position="380"/>
    </location>
</feature>
<evidence type="ECO:0000256" key="5">
    <source>
        <dbReference type="ARBA" id="ARBA00022837"/>
    </source>
</evidence>
<dbReference type="GO" id="GO:0005509">
    <property type="term" value="F:calcium ion binding"/>
    <property type="evidence" value="ECO:0007669"/>
    <property type="project" value="UniProtKB-UniRule"/>
</dbReference>
<keyword evidence="17" id="KW-1185">Reference proteome</keyword>
<keyword evidence="7 9" id="KW-0443">Lipid metabolism</keyword>
<dbReference type="SMART" id="SM00148">
    <property type="entry name" value="PLCXc"/>
    <property type="match status" value="1"/>
</dbReference>
<dbReference type="RefSeq" id="XP_031551843.1">
    <property type="nucleotide sequence ID" value="XM_031695983.1"/>
</dbReference>
<evidence type="ECO:0000256" key="2">
    <source>
        <dbReference type="ARBA" id="ARBA00022490"/>
    </source>
</evidence>
<feature type="active site" evidence="10">
    <location>
        <position position="333"/>
    </location>
</feature>
<feature type="domain" description="C2" evidence="15">
    <location>
        <begin position="645"/>
        <end position="773"/>
    </location>
</feature>
<dbReference type="CDD" id="cd13361">
    <property type="entry name" value="PH_PLC_beta"/>
    <property type="match status" value="1"/>
</dbReference>
<dbReference type="Proteomes" id="UP000515163">
    <property type="component" value="Unplaced"/>
</dbReference>
<dbReference type="CDD" id="cd08591">
    <property type="entry name" value="PI-PLCc_beta"/>
    <property type="match status" value="1"/>
</dbReference>
<evidence type="ECO:0000256" key="9">
    <source>
        <dbReference type="PIRNR" id="PIRNR000956"/>
    </source>
</evidence>
<dbReference type="InterPro" id="IPR001192">
    <property type="entry name" value="PI-PLC_fam"/>
</dbReference>
<feature type="region of interest" description="Disordered" evidence="14">
    <location>
        <begin position="823"/>
        <end position="881"/>
    </location>
</feature>
<evidence type="ECO:0000256" key="12">
    <source>
        <dbReference type="RuleBase" id="RU361133"/>
    </source>
</evidence>
<feature type="compositionally biased region" description="Polar residues" evidence="14">
    <location>
        <begin position="910"/>
        <end position="928"/>
    </location>
</feature>
<dbReference type="InterPro" id="IPR042531">
    <property type="entry name" value="PLC-beta_C_sf"/>
</dbReference>
<keyword evidence="3" id="KW-0597">Phosphoprotein</keyword>
<evidence type="ECO:0000256" key="4">
    <source>
        <dbReference type="ARBA" id="ARBA00022801"/>
    </source>
</evidence>
<evidence type="ECO:0000256" key="3">
    <source>
        <dbReference type="ARBA" id="ARBA00022553"/>
    </source>
</evidence>
<dbReference type="PIRSF" id="PIRSF000956">
    <property type="entry name" value="PLC-beta"/>
    <property type="match status" value="1"/>
</dbReference>
<dbReference type="EC" id="3.1.4.11" evidence="9"/>
<evidence type="ECO:0000313" key="18">
    <source>
        <dbReference type="RefSeq" id="XP_031551843.1"/>
    </source>
</evidence>
<dbReference type="PROSITE" id="PS50004">
    <property type="entry name" value="C2"/>
    <property type="match status" value="1"/>
</dbReference>
<evidence type="ECO:0000259" key="15">
    <source>
        <dbReference type="PROSITE" id="PS50004"/>
    </source>
</evidence>
<dbReference type="InParanoid" id="A0A6P8H9J7"/>
<dbReference type="PRINTS" id="PR00390">
    <property type="entry name" value="PHPHLIPASEC"/>
</dbReference>
<dbReference type="PANTHER" id="PTHR10336">
    <property type="entry name" value="PHOSPHOINOSITIDE-SPECIFIC PHOSPHOLIPASE C FAMILY PROTEIN"/>
    <property type="match status" value="1"/>
</dbReference>
<feature type="coiled-coil region" evidence="13">
    <location>
        <begin position="1007"/>
        <end position="1067"/>
    </location>
</feature>
<evidence type="ECO:0000256" key="10">
    <source>
        <dbReference type="PIRSR" id="PIRSR000956-1"/>
    </source>
</evidence>
<dbReference type="InterPro" id="IPR037862">
    <property type="entry name" value="PLC-beta_PH"/>
</dbReference>
<dbReference type="GO" id="GO:0007186">
    <property type="term" value="P:G protein-coupled receptor signaling pathway"/>
    <property type="evidence" value="ECO:0007669"/>
    <property type="project" value="TreeGrafter"/>
</dbReference>
<dbReference type="OrthoDB" id="269822at2759"/>
<feature type="binding site" evidence="11">
    <location>
        <position position="365"/>
    </location>
    <ligand>
        <name>Ca(2+)</name>
        <dbReference type="ChEBI" id="CHEBI:29108"/>
    </ligand>
</feature>
<dbReference type="SMART" id="SM00149">
    <property type="entry name" value="PLCYc"/>
    <property type="match status" value="1"/>
</dbReference>
<evidence type="ECO:0000259" key="16">
    <source>
        <dbReference type="PROSITE" id="PS50008"/>
    </source>
</evidence>
<feature type="binding site" evidence="11">
    <location>
        <position position="414"/>
    </location>
    <ligand>
        <name>Ca(2+)</name>
        <dbReference type="ChEBI" id="CHEBI:29108"/>
    </ligand>
</feature>
<dbReference type="GO" id="GO:0004435">
    <property type="term" value="F:phosphatidylinositol-4,5-bisphosphate phospholipase C activity"/>
    <property type="evidence" value="ECO:0007669"/>
    <property type="project" value="UniProtKB-UniRule"/>
</dbReference>
<feature type="compositionally biased region" description="Polar residues" evidence="14">
    <location>
        <begin position="842"/>
        <end position="853"/>
    </location>
</feature>
<dbReference type="InterPro" id="IPR016280">
    <property type="entry name" value="PLC-beta"/>
</dbReference>
<dbReference type="SUPFAM" id="SSF51695">
    <property type="entry name" value="PLC-like phosphodiesterases"/>
    <property type="match status" value="1"/>
</dbReference>
<dbReference type="Gene3D" id="1.20.1230.10">
    <property type="entry name" value="Phospholipase C beta, distal C-terminal domain"/>
    <property type="match status" value="1"/>
</dbReference>
<dbReference type="KEGG" id="aten:116289094"/>
<evidence type="ECO:0000256" key="11">
    <source>
        <dbReference type="PIRSR" id="PIRSR000956-2"/>
    </source>
</evidence>
<evidence type="ECO:0000313" key="17">
    <source>
        <dbReference type="Proteomes" id="UP000515163"/>
    </source>
</evidence>
<organism evidence="17 18">
    <name type="scientific">Actinia tenebrosa</name>
    <name type="common">Australian red waratah sea anemone</name>
    <dbReference type="NCBI Taxonomy" id="6105"/>
    <lineage>
        <taxon>Eukaryota</taxon>
        <taxon>Metazoa</taxon>
        <taxon>Cnidaria</taxon>
        <taxon>Anthozoa</taxon>
        <taxon>Hexacorallia</taxon>
        <taxon>Actiniaria</taxon>
        <taxon>Actiniidae</taxon>
        <taxon>Actinia</taxon>
    </lineage>
</organism>
<feature type="region of interest" description="Disordered" evidence="14">
    <location>
        <begin position="469"/>
        <end position="526"/>
    </location>
</feature>
<feature type="region of interest" description="Disordered" evidence="14">
    <location>
        <begin position="1178"/>
        <end position="1207"/>
    </location>
</feature>
<comment type="catalytic activity">
    <reaction evidence="9 12">
        <text>a 1,2-diacyl-sn-glycero-3-phospho-(1D-myo-inositol-4,5-bisphosphate) + H2O = 1D-myo-inositol 1,4,5-trisphosphate + a 1,2-diacyl-sn-glycerol + H(+)</text>
        <dbReference type="Rhea" id="RHEA:33179"/>
        <dbReference type="ChEBI" id="CHEBI:15377"/>
        <dbReference type="ChEBI" id="CHEBI:15378"/>
        <dbReference type="ChEBI" id="CHEBI:17815"/>
        <dbReference type="ChEBI" id="CHEBI:58456"/>
        <dbReference type="ChEBI" id="CHEBI:203600"/>
        <dbReference type="EC" id="3.1.4.11"/>
    </reaction>
</comment>
<keyword evidence="5 11" id="KW-0106">Calcium</keyword>
<dbReference type="InterPro" id="IPR053945">
    <property type="entry name" value="PLCB1-4-like_EFh"/>
</dbReference>
<dbReference type="Pfam" id="PF00387">
    <property type="entry name" value="PI-PLC-Y"/>
    <property type="match status" value="1"/>
</dbReference>
<dbReference type="Pfam" id="PF22631">
    <property type="entry name" value="PLCB1-4-like_EFh"/>
    <property type="match status" value="1"/>
</dbReference>
<keyword evidence="4 9" id="KW-0378">Hydrolase</keyword>
<dbReference type="SMART" id="SM00239">
    <property type="entry name" value="C2"/>
    <property type="match status" value="1"/>
</dbReference>
<feature type="compositionally biased region" description="Acidic residues" evidence="14">
    <location>
        <begin position="823"/>
        <end position="832"/>
    </location>
</feature>
<evidence type="ECO:0000256" key="7">
    <source>
        <dbReference type="ARBA" id="ARBA00023098"/>
    </source>
</evidence>
<keyword evidence="11" id="KW-0479">Metal-binding</keyword>
<comment type="subcellular location">
    <subcellularLocation>
        <location evidence="1">Cytoplasm</location>
    </subcellularLocation>
</comment>
<dbReference type="GeneID" id="116289094"/>
<dbReference type="FunFam" id="2.60.40.150:FF:000008">
    <property type="entry name" value="1-phosphatidylinositol 4,5-bisphosphate phosphodiesterase"/>
    <property type="match status" value="1"/>
</dbReference>
<dbReference type="CDD" id="cd16213">
    <property type="entry name" value="EFh_PI-PLC21"/>
    <property type="match status" value="1"/>
</dbReference>
<evidence type="ECO:0000256" key="8">
    <source>
        <dbReference type="ARBA" id="ARBA00023224"/>
    </source>
</evidence>
<dbReference type="Gene3D" id="1.10.238.10">
    <property type="entry name" value="EF-hand"/>
    <property type="match status" value="1"/>
</dbReference>